<dbReference type="EMBL" id="JABXWR010000001">
    <property type="protein sequence ID" value="NVO67121.1"/>
    <property type="molecule type" value="Genomic_DNA"/>
</dbReference>
<dbReference type="InterPro" id="IPR043129">
    <property type="entry name" value="ATPase_NBD"/>
</dbReference>
<dbReference type="RefSeq" id="WP_176788747.1">
    <property type="nucleotide sequence ID" value="NZ_JABXWR010000001.1"/>
</dbReference>
<dbReference type="PROSITE" id="PS00150">
    <property type="entry name" value="ACYLPHOSPHATASE_1"/>
    <property type="match status" value="1"/>
</dbReference>
<evidence type="ECO:0000256" key="6">
    <source>
        <dbReference type="ARBA" id="ARBA00022833"/>
    </source>
</evidence>
<dbReference type="InterPro" id="IPR041440">
    <property type="entry name" value="HypF_C"/>
</dbReference>
<dbReference type="SUPFAM" id="SSF54975">
    <property type="entry name" value="Acylphosphatase/BLUF domain-like"/>
    <property type="match status" value="1"/>
</dbReference>
<evidence type="ECO:0000256" key="9">
    <source>
        <dbReference type="PROSITE-ProRule" id="PRU00520"/>
    </source>
</evidence>
<comment type="caution">
    <text evidence="12">The sequence shown here is derived from an EMBL/GenBank/DDBJ whole genome shotgun (WGS) entry which is preliminary data.</text>
</comment>
<dbReference type="Pfam" id="PF22521">
    <property type="entry name" value="HypF_C_2"/>
    <property type="match status" value="1"/>
</dbReference>
<dbReference type="InterPro" id="IPR011125">
    <property type="entry name" value="Znf_HypF"/>
</dbReference>
<dbReference type="GO" id="GO:0051604">
    <property type="term" value="P:protein maturation"/>
    <property type="evidence" value="ECO:0007669"/>
    <property type="project" value="TreeGrafter"/>
</dbReference>
<dbReference type="GO" id="GO:0003998">
    <property type="term" value="F:acylphosphatase activity"/>
    <property type="evidence" value="ECO:0007669"/>
    <property type="project" value="UniProtKB-EC"/>
</dbReference>
<keyword evidence="9" id="KW-0378">Hydrolase</keyword>
<dbReference type="PROSITE" id="PS51160">
    <property type="entry name" value="ACYLPHOSPHATASE_3"/>
    <property type="match status" value="1"/>
</dbReference>
<evidence type="ECO:0000313" key="12">
    <source>
        <dbReference type="EMBL" id="NVO67121.1"/>
    </source>
</evidence>
<organism evidence="12 13">
    <name type="scientific">Methanofollis tationis</name>
    <dbReference type="NCBI Taxonomy" id="81417"/>
    <lineage>
        <taxon>Archaea</taxon>
        <taxon>Methanobacteriati</taxon>
        <taxon>Methanobacteriota</taxon>
        <taxon>Stenosarchaea group</taxon>
        <taxon>Methanomicrobia</taxon>
        <taxon>Methanomicrobiales</taxon>
        <taxon>Methanomicrobiaceae</taxon>
        <taxon>Methanofollis</taxon>
    </lineage>
</organism>
<dbReference type="PIRSF" id="PIRSF006256">
    <property type="entry name" value="CMPcnvr_hdrg_mat"/>
    <property type="match status" value="1"/>
</dbReference>
<comment type="pathway">
    <text evidence="1">Protein modification; [NiFe] hydrogenase maturation.</text>
</comment>
<evidence type="ECO:0000256" key="3">
    <source>
        <dbReference type="ARBA" id="ARBA00022598"/>
    </source>
</evidence>
<dbReference type="InterPro" id="IPR051060">
    <property type="entry name" value="Carbamoyltrans_HypF-like"/>
</dbReference>
<dbReference type="Proteomes" id="UP000570823">
    <property type="component" value="Unassembled WGS sequence"/>
</dbReference>
<feature type="active site" evidence="9">
    <location>
        <position position="37"/>
    </location>
</feature>
<evidence type="ECO:0000256" key="2">
    <source>
        <dbReference type="ARBA" id="ARBA00008097"/>
    </source>
</evidence>
<evidence type="ECO:0000256" key="7">
    <source>
        <dbReference type="ARBA" id="ARBA00048220"/>
    </source>
</evidence>
<dbReference type="InterPro" id="IPR017945">
    <property type="entry name" value="DHBP_synth_RibB-like_a/b_dom"/>
</dbReference>
<dbReference type="Pfam" id="PF00708">
    <property type="entry name" value="Acylphosphatase"/>
    <property type="match status" value="1"/>
</dbReference>
<protein>
    <recommendedName>
        <fullName evidence="8">Carbamoyltransferase</fullName>
        <ecNumber evidence="8">6.2.-.-</ecNumber>
    </recommendedName>
</protein>
<dbReference type="PANTHER" id="PTHR42959:SF1">
    <property type="entry name" value="CARBAMOYLTRANSFERASE HYPF"/>
    <property type="match status" value="1"/>
</dbReference>
<dbReference type="Gene3D" id="3.90.870.50">
    <property type="match status" value="1"/>
</dbReference>
<keyword evidence="3" id="KW-0436">Ligase</keyword>
<evidence type="ECO:0000259" key="11">
    <source>
        <dbReference type="PROSITE" id="PS51163"/>
    </source>
</evidence>
<dbReference type="Pfam" id="PF01300">
    <property type="entry name" value="Sua5_yciO_yrdC"/>
    <property type="match status" value="1"/>
</dbReference>
<dbReference type="Gene3D" id="3.30.420.360">
    <property type="match status" value="1"/>
</dbReference>
<accession>A0A7K4HPD5</accession>
<dbReference type="SUPFAM" id="SSF55821">
    <property type="entry name" value="YrdC/RibB"/>
    <property type="match status" value="1"/>
</dbReference>
<comment type="similarity">
    <text evidence="2 8">Belongs to the carbamoyltransferase HypF family.</text>
</comment>
<dbReference type="UniPathway" id="UPA00335"/>
<feature type="active site" evidence="9">
    <location>
        <position position="19"/>
    </location>
</feature>
<dbReference type="AlphaFoldDB" id="A0A7K4HPD5"/>
<evidence type="ECO:0000313" key="13">
    <source>
        <dbReference type="Proteomes" id="UP000570823"/>
    </source>
</evidence>
<dbReference type="PROSITE" id="PS51163">
    <property type="entry name" value="YRDC"/>
    <property type="match status" value="1"/>
</dbReference>
<evidence type="ECO:0000256" key="4">
    <source>
        <dbReference type="ARBA" id="ARBA00022723"/>
    </source>
</evidence>
<evidence type="ECO:0000259" key="10">
    <source>
        <dbReference type="PROSITE" id="PS51160"/>
    </source>
</evidence>
<dbReference type="Pfam" id="PF07503">
    <property type="entry name" value="zf-HYPF"/>
    <property type="match status" value="2"/>
</dbReference>
<dbReference type="Gene3D" id="3.30.420.40">
    <property type="match status" value="1"/>
</dbReference>
<dbReference type="InterPro" id="IPR055128">
    <property type="entry name" value="HypF_C_2"/>
</dbReference>
<feature type="domain" description="YrdC-like" evidence="11">
    <location>
        <begin position="196"/>
        <end position="372"/>
    </location>
</feature>
<keyword evidence="13" id="KW-1185">Reference proteome</keyword>
<dbReference type="OrthoDB" id="371970at2157"/>
<dbReference type="InterPro" id="IPR017968">
    <property type="entry name" value="Acylphosphatase_CS"/>
</dbReference>
<comment type="catalytic activity">
    <reaction evidence="7">
        <text>C-terminal L-cysteinyl-[HypE protein] + carbamoyl phosphate + ATP + H2O = C-terminal S-carboxamide-L-cysteinyl-[HypE protein] + AMP + phosphate + diphosphate + H(+)</text>
        <dbReference type="Rhea" id="RHEA:55636"/>
        <dbReference type="Rhea" id="RHEA-COMP:14247"/>
        <dbReference type="Rhea" id="RHEA-COMP:14392"/>
        <dbReference type="ChEBI" id="CHEBI:15377"/>
        <dbReference type="ChEBI" id="CHEBI:15378"/>
        <dbReference type="ChEBI" id="CHEBI:30616"/>
        <dbReference type="ChEBI" id="CHEBI:33019"/>
        <dbReference type="ChEBI" id="CHEBI:43474"/>
        <dbReference type="ChEBI" id="CHEBI:58228"/>
        <dbReference type="ChEBI" id="CHEBI:76913"/>
        <dbReference type="ChEBI" id="CHEBI:139126"/>
        <dbReference type="ChEBI" id="CHEBI:456215"/>
    </reaction>
</comment>
<dbReference type="InterPro" id="IPR004421">
    <property type="entry name" value="Carbamoyltransferase_HypF"/>
</dbReference>
<proteinExistence type="inferred from homology"/>
<dbReference type="GO" id="GO:0003725">
    <property type="term" value="F:double-stranded RNA binding"/>
    <property type="evidence" value="ECO:0007669"/>
    <property type="project" value="InterPro"/>
</dbReference>
<keyword evidence="4" id="KW-0479">Metal-binding</keyword>
<sequence>MQNRGKIVIRGIVQGVGFRPFVYALAEKYAISGWVKNLGSRVEIAAAGARFSDFCREVSKGTVLSTIDAVEVFPLDGEVGPGFVIRSSGEGSLDGMIPPDVAVCDDCIRDIFTPGGRYEGYWATSCVNCGPRYSIIKTLPYDRERTAMDAFPTCTACGAEYTDPACRRHHAQTIACASCGPSLALLGPDGTETACADPVAAAAAMLDAGQILAVRGLGGFHLACTEEAAGVLKERLGRPEQPLAVMVREDAVERYASPTGEDWGALRDRVHPIVVMEKRDPAGNRGISSLHTIGVMLPYTGLHHLLFARLRHDLLVMTSANMPGTPMITATADAVARLHGTADAFLVHDREIVNRCDDSVVRDGHIIRLSRGMAPMRAAIDLGGRCILGVGPELNATTTIYRNGFAVTSPHVGNVRNPQTLAYLQETVEKIGRLLGASFEVIAHDLHPQFLSTRYARELAAECGAELVAVQHHRAHIAAATREECVGIAIDGVGYGDDGTIWGGEVFAGAAPHLERVAHLQTVAMPGGDLATRYPERMLYGILPEEETLRLLVARGMGEVEAGVLARQVERGVNVARTSSTGRVLDAAAALLGICRERTYDGEPAMKLESAAHGVRAEDWDLEYGREGNCRTLQTAALLKRAAAERAAGRDVRGIAASVQHNLARGVAALAIDAAAERGIKTVALSGGVAYNAAIRETIRRCVEDAGFSLLVNRRYPLGDGCISLGQCVFAAAELDER</sequence>
<dbReference type="PANTHER" id="PTHR42959">
    <property type="entry name" value="CARBAMOYLTRANSFERASE"/>
    <property type="match status" value="1"/>
</dbReference>
<dbReference type="EC" id="6.2.-.-" evidence="8"/>
<dbReference type="Pfam" id="PF17788">
    <property type="entry name" value="HypF_C"/>
    <property type="match status" value="1"/>
</dbReference>
<dbReference type="NCBIfam" id="TIGR00143">
    <property type="entry name" value="hypF"/>
    <property type="match status" value="1"/>
</dbReference>
<dbReference type="GO" id="GO:0016874">
    <property type="term" value="F:ligase activity"/>
    <property type="evidence" value="ECO:0007669"/>
    <property type="project" value="UniProtKB-UniRule"/>
</dbReference>
<dbReference type="InterPro" id="IPR006070">
    <property type="entry name" value="Sua5-like_dom"/>
</dbReference>
<dbReference type="InterPro" id="IPR001792">
    <property type="entry name" value="Acylphosphatase-like_dom"/>
</dbReference>
<comment type="catalytic activity">
    <reaction evidence="9">
        <text>an acyl phosphate + H2O = a carboxylate + phosphate + H(+)</text>
        <dbReference type="Rhea" id="RHEA:14965"/>
        <dbReference type="ChEBI" id="CHEBI:15377"/>
        <dbReference type="ChEBI" id="CHEBI:15378"/>
        <dbReference type="ChEBI" id="CHEBI:29067"/>
        <dbReference type="ChEBI" id="CHEBI:43474"/>
        <dbReference type="ChEBI" id="CHEBI:59918"/>
        <dbReference type="EC" id="3.6.1.7"/>
    </reaction>
</comment>
<dbReference type="Gene3D" id="3.30.110.120">
    <property type="match status" value="1"/>
</dbReference>
<keyword evidence="5" id="KW-0863">Zinc-finger</keyword>
<evidence type="ECO:0000256" key="8">
    <source>
        <dbReference type="PIRNR" id="PIRNR006256"/>
    </source>
</evidence>
<dbReference type="InterPro" id="IPR036046">
    <property type="entry name" value="Acylphosphatase-like_dom_sf"/>
</dbReference>
<gene>
    <name evidence="12" type="primary">hypF</name>
    <name evidence="12" type="ORF">HWN36_07315</name>
</gene>
<dbReference type="SUPFAM" id="SSF53067">
    <property type="entry name" value="Actin-like ATPase domain"/>
    <property type="match status" value="1"/>
</dbReference>
<evidence type="ECO:0000256" key="5">
    <source>
        <dbReference type="ARBA" id="ARBA00022771"/>
    </source>
</evidence>
<feature type="domain" description="Acylphosphatase-like" evidence="10">
    <location>
        <begin position="4"/>
        <end position="87"/>
    </location>
</feature>
<keyword evidence="6" id="KW-0862">Zinc</keyword>
<name>A0A7K4HPD5_9EURY</name>
<dbReference type="GO" id="GO:0008270">
    <property type="term" value="F:zinc ion binding"/>
    <property type="evidence" value="ECO:0007669"/>
    <property type="project" value="UniProtKB-KW"/>
</dbReference>
<keyword evidence="12" id="KW-0808">Transferase</keyword>
<evidence type="ECO:0000256" key="1">
    <source>
        <dbReference type="ARBA" id="ARBA00004711"/>
    </source>
</evidence>
<dbReference type="GO" id="GO:0016743">
    <property type="term" value="F:carboxyl- or carbamoyltransferase activity"/>
    <property type="evidence" value="ECO:0007669"/>
    <property type="project" value="UniProtKB-UniRule"/>
</dbReference>
<reference evidence="12 13" key="1">
    <citation type="submission" date="2020-06" db="EMBL/GenBank/DDBJ databases">
        <title>Methanofollis fontis sp. nov., a methanogen isolated from marine sediments near a cold seep at Four-Way Closure Ridge offshore southwestern Taiwan.</title>
        <authorList>
            <person name="Chen S.-C."/>
            <person name="Teng N.-H."/>
            <person name="Lin Y.-S."/>
            <person name="Lai M.-C."/>
            <person name="Chen H.-H."/>
            <person name="Wang C.-C."/>
        </authorList>
    </citation>
    <scope>NUCLEOTIDE SEQUENCE [LARGE SCALE GENOMIC DNA]</scope>
    <source>
        <strain evidence="12 13">DSM 2702</strain>
    </source>
</reference>